<sequence>MMIIPTRIFNLSKQASAALLTSVLFYCSGVSAADAVTLTLTVDNIRDDSGHVLVALYQGQEAYKTNKDAKNQMVKATKGKVDVVFEGLAPGEYAIKMFHDENDNQKLDFNVLGIPKESYGFSNNVGRFGEPDFEEARFTVGETDLSVQINLF</sequence>
<dbReference type="Pfam" id="PF09912">
    <property type="entry name" value="DUF2141"/>
    <property type="match status" value="1"/>
</dbReference>
<keyword evidence="1" id="KW-0732">Signal</keyword>
<dbReference type="RefSeq" id="WP_124026956.1">
    <property type="nucleotide sequence ID" value="NZ_JBHRSN010000015.1"/>
</dbReference>
<evidence type="ECO:0000256" key="1">
    <source>
        <dbReference type="SAM" id="SignalP"/>
    </source>
</evidence>
<protein>
    <submittedName>
        <fullName evidence="2">DUF2141 domain-containing protein</fullName>
    </submittedName>
</protein>
<proteinExistence type="predicted"/>
<dbReference type="AlphaFoldDB" id="A0A3N5YNC4"/>
<dbReference type="OrthoDB" id="9788332at2"/>
<feature type="chain" id="PRO_5018178976" evidence="1">
    <location>
        <begin position="33"/>
        <end position="152"/>
    </location>
</feature>
<evidence type="ECO:0000313" key="3">
    <source>
        <dbReference type="Proteomes" id="UP000275281"/>
    </source>
</evidence>
<name>A0A3N5YNC4_9ALTE</name>
<reference evidence="2 3" key="1">
    <citation type="submission" date="2018-11" db="EMBL/GenBank/DDBJ databases">
        <authorList>
            <person name="Ye M.-Q."/>
            <person name="Du Z.-J."/>
        </authorList>
    </citation>
    <scope>NUCLEOTIDE SEQUENCE [LARGE SCALE GENOMIC DNA]</scope>
    <source>
        <strain evidence="2 3">U0105</strain>
    </source>
</reference>
<evidence type="ECO:0000313" key="2">
    <source>
        <dbReference type="EMBL" id="RPJ67051.1"/>
    </source>
</evidence>
<keyword evidence="3" id="KW-1185">Reference proteome</keyword>
<comment type="caution">
    <text evidence="2">The sequence shown here is derived from an EMBL/GenBank/DDBJ whole genome shotgun (WGS) entry which is preliminary data.</text>
</comment>
<dbReference type="InterPro" id="IPR018673">
    <property type="entry name" value="DUF2141"/>
</dbReference>
<feature type="signal peptide" evidence="1">
    <location>
        <begin position="1"/>
        <end position="32"/>
    </location>
</feature>
<gene>
    <name evidence="2" type="ORF">DRW07_05765</name>
</gene>
<dbReference type="EMBL" id="RPOK01000002">
    <property type="protein sequence ID" value="RPJ67051.1"/>
    <property type="molecule type" value="Genomic_DNA"/>
</dbReference>
<organism evidence="2 3">
    <name type="scientific">Alteromonas sediminis</name>
    <dbReference type="NCBI Taxonomy" id="2259342"/>
    <lineage>
        <taxon>Bacteria</taxon>
        <taxon>Pseudomonadati</taxon>
        <taxon>Pseudomonadota</taxon>
        <taxon>Gammaproteobacteria</taxon>
        <taxon>Alteromonadales</taxon>
        <taxon>Alteromonadaceae</taxon>
        <taxon>Alteromonas/Salinimonas group</taxon>
        <taxon>Alteromonas</taxon>
    </lineage>
</organism>
<dbReference type="Proteomes" id="UP000275281">
    <property type="component" value="Unassembled WGS sequence"/>
</dbReference>
<accession>A0A3N5YNC4</accession>